<proteinExistence type="predicted"/>
<dbReference type="PRINTS" id="PR00733">
    <property type="entry name" value="GLHYDRLASE6"/>
</dbReference>
<dbReference type="Pfam" id="PF01341">
    <property type="entry name" value="Glyco_hydro_6"/>
    <property type="match status" value="2"/>
</dbReference>
<accession>A0A397EKB6</accession>
<evidence type="ECO:0000256" key="3">
    <source>
        <dbReference type="SAM" id="SignalP"/>
    </source>
</evidence>
<keyword evidence="3" id="KW-0732">Signal</keyword>
<feature type="compositionally biased region" description="Polar residues" evidence="1">
    <location>
        <begin position="302"/>
        <end position="312"/>
    </location>
</feature>
<dbReference type="PANTHER" id="PTHR34876:SF4">
    <property type="entry name" value="1,4-BETA-D-GLUCAN CELLOBIOHYDROLASE C-RELATED"/>
    <property type="match status" value="1"/>
</dbReference>
<dbReference type="InterPro" id="IPR016288">
    <property type="entry name" value="Beta_cellobiohydrolase"/>
</dbReference>
<keyword evidence="2" id="KW-0472">Membrane</keyword>
<comment type="caution">
    <text evidence="4">The sequence shown here is derived from an EMBL/GenBank/DDBJ whole genome shotgun (WGS) entry which is preliminary data.</text>
</comment>
<dbReference type="PANTHER" id="PTHR34876">
    <property type="match status" value="1"/>
</dbReference>
<name>A0A397EKB6_APHAT</name>
<evidence type="ECO:0000256" key="2">
    <source>
        <dbReference type="SAM" id="Phobius"/>
    </source>
</evidence>
<dbReference type="VEuPathDB" id="FungiDB:H257_13988"/>
<feature type="signal peptide" evidence="3">
    <location>
        <begin position="1"/>
        <end position="18"/>
    </location>
</feature>
<evidence type="ECO:0008006" key="6">
    <source>
        <dbReference type="Google" id="ProtNLM"/>
    </source>
</evidence>
<evidence type="ECO:0000256" key="1">
    <source>
        <dbReference type="SAM" id="MobiDB-lite"/>
    </source>
</evidence>
<feature type="compositionally biased region" description="Low complexity" evidence="1">
    <location>
        <begin position="318"/>
        <end position="329"/>
    </location>
</feature>
<dbReference type="SUPFAM" id="SSF51989">
    <property type="entry name" value="Glycosyl hydrolases family 6, cellulases"/>
    <property type="match status" value="1"/>
</dbReference>
<dbReference type="InterPro" id="IPR036434">
    <property type="entry name" value="Beta_cellobiohydrolase_sf"/>
</dbReference>
<dbReference type="Proteomes" id="UP000266196">
    <property type="component" value="Unassembled WGS sequence"/>
</dbReference>
<evidence type="ECO:0000313" key="5">
    <source>
        <dbReference type="Proteomes" id="UP000266196"/>
    </source>
</evidence>
<evidence type="ECO:0000313" key="4">
    <source>
        <dbReference type="EMBL" id="RHY82916.1"/>
    </source>
</evidence>
<dbReference type="GO" id="GO:0030245">
    <property type="term" value="P:cellulose catabolic process"/>
    <property type="evidence" value="ECO:0007669"/>
    <property type="project" value="InterPro"/>
</dbReference>
<feature type="transmembrane region" description="Helical" evidence="2">
    <location>
        <begin position="360"/>
        <end position="382"/>
    </location>
</feature>
<dbReference type="EMBL" id="QUTE01021997">
    <property type="protein sequence ID" value="RHY82916.1"/>
    <property type="molecule type" value="Genomic_DNA"/>
</dbReference>
<feature type="region of interest" description="Disordered" evidence="1">
    <location>
        <begin position="299"/>
        <end position="329"/>
    </location>
</feature>
<gene>
    <name evidence="4" type="ORF">DYB31_005738</name>
</gene>
<reference evidence="4 5" key="1">
    <citation type="submission" date="2018-08" db="EMBL/GenBank/DDBJ databases">
        <title>Aphanomyces genome sequencing and annotation.</title>
        <authorList>
            <person name="Minardi D."/>
            <person name="Oidtmann B."/>
            <person name="Van Der Giezen M."/>
            <person name="Studholme D.J."/>
        </authorList>
    </citation>
    <scope>NUCLEOTIDE SEQUENCE [LARGE SCALE GENOMIC DNA]</scope>
    <source>
        <strain evidence="4 5">197901</strain>
    </source>
</reference>
<keyword evidence="2" id="KW-1133">Transmembrane helix</keyword>
<feature type="chain" id="PRO_5025510129" description="Glucanase" evidence="3">
    <location>
        <begin position="19"/>
        <end position="419"/>
    </location>
</feature>
<dbReference type="AlphaFoldDB" id="A0A397EKB6"/>
<dbReference type="Gene3D" id="3.20.20.40">
    <property type="entry name" value="1, 4-beta cellobiohydrolase"/>
    <property type="match status" value="2"/>
</dbReference>
<organism evidence="4 5">
    <name type="scientific">Aphanomyces astaci</name>
    <name type="common">Crayfish plague agent</name>
    <dbReference type="NCBI Taxonomy" id="112090"/>
    <lineage>
        <taxon>Eukaryota</taxon>
        <taxon>Sar</taxon>
        <taxon>Stramenopiles</taxon>
        <taxon>Oomycota</taxon>
        <taxon>Saprolegniomycetes</taxon>
        <taxon>Saprolegniales</taxon>
        <taxon>Verrucalvaceae</taxon>
        <taxon>Aphanomyces</taxon>
    </lineage>
</organism>
<protein>
    <recommendedName>
        <fullName evidence="6">Glucanase</fullName>
    </recommendedName>
</protein>
<dbReference type="VEuPathDB" id="FungiDB:H257_19391"/>
<sequence length="419" mass="44057">MKLLVPLFTLALVESIHAASICNALTPNSWTQAASSNPKLQGALNELSKNAVATWYTDRGGDAISDLLQKCSGSQVPSIVIYGLPNKDCADGFSSSGNNKDAAMYKTWVQSLVSRVGSREVVYVLEPDAIGLLSKDYCAKENSYLDNLKVALGLISSGNPNAKVYVDVASWANVAEATKVLNNLKTAGRLDGVTINTGHGGLHCVFDTSRNYRGSVGDEWCNSRSAGIGAPPGTDTGHPLVDYNLWLKVPGESDGTCSGRTPDAQEGPSAGLFFPDGFASLWDNSWFVDVKGLPKINGGGSWTAQENESGNESAVLGPTSSTPAPTNPAVQSRVATSTDKPNEVISVQSSVETTNITTGMIVLIAGVAAAAVVATVLAVMVIRKRNAQEKHNDRLDSQGGVVALGVTHGLETERCMQML</sequence>
<dbReference type="GO" id="GO:0004553">
    <property type="term" value="F:hydrolase activity, hydrolyzing O-glycosyl compounds"/>
    <property type="evidence" value="ECO:0007669"/>
    <property type="project" value="InterPro"/>
</dbReference>
<keyword evidence="2" id="KW-0812">Transmembrane</keyword>